<reference evidence="2" key="1">
    <citation type="submission" date="2022-10" db="EMBL/GenBank/DDBJ databases">
        <title>Genome assembly of Pristionchus species.</title>
        <authorList>
            <person name="Yoshida K."/>
            <person name="Sommer R.J."/>
        </authorList>
    </citation>
    <scope>NUCLEOTIDE SEQUENCE [LARGE SCALE GENOMIC DNA]</scope>
    <source>
        <strain evidence="2">RS5460</strain>
    </source>
</reference>
<dbReference type="Proteomes" id="UP001328107">
    <property type="component" value="Unassembled WGS sequence"/>
</dbReference>
<dbReference type="EMBL" id="BTRK01000004">
    <property type="protein sequence ID" value="GMR46562.1"/>
    <property type="molecule type" value="Genomic_DNA"/>
</dbReference>
<sequence length="76" mass="9054">FQLSTHTATLSSLIPYLRGLEATIEELRYSALHEYYPLVRDQFKKRVEPYREHAIVWQSYLMDPRFLHLGLLSEDT</sequence>
<evidence type="ECO:0000313" key="1">
    <source>
        <dbReference type="EMBL" id="GMR46562.1"/>
    </source>
</evidence>
<evidence type="ECO:0000313" key="2">
    <source>
        <dbReference type="Proteomes" id="UP001328107"/>
    </source>
</evidence>
<keyword evidence="2" id="KW-1185">Reference proteome</keyword>
<organism evidence="1 2">
    <name type="scientific">Pristionchus mayeri</name>
    <dbReference type="NCBI Taxonomy" id="1317129"/>
    <lineage>
        <taxon>Eukaryota</taxon>
        <taxon>Metazoa</taxon>
        <taxon>Ecdysozoa</taxon>
        <taxon>Nematoda</taxon>
        <taxon>Chromadorea</taxon>
        <taxon>Rhabditida</taxon>
        <taxon>Rhabditina</taxon>
        <taxon>Diplogasteromorpha</taxon>
        <taxon>Diplogasteroidea</taxon>
        <taxon>Neodiplogasteridae</taxon>
        <taxon>Pristionchus</taxon>
    </lineage>
</organism>
<proteinExistence type="predicted"/>
<comment type="caution">
    <text evidence="1">The sequence shown here is derived from an EMBL/GenBank/DDBJ whole genome shotgun (WGS) entry which is preliminary data.</text>
</comment>
<gene>
    <name evidence="1" type="ORF">PMAYCL1PPCAC_16757</name>
</gene>
<dbReference type="AlphaFoldDB" id="A0AAN5CLC6"/>
<name>A0AAN5CLC6_9BILA</name>
<feature type="non-terminal residue" evidence="1">
    <location>
        <position position="1"/>
    </location>
</feature>
<feature type="non-terminal residue" evidence="1">
    <location>
        <position position="76"/>
    </location>
</feature>
<accession>A0AAN5CLC6</accession>
<protein>
    <submittedName>
        <fullName evidence="1">Uncharacterized protein</fullName>
    </submittedName>
</protein>